<proteinExistence type="predicted"/>
<evidence type="ECO:0000259" key="3">
    <source>
        <dbReference type="SMART" id="SM00306"/>
    </source>
</evidence>
<dbReference type="NCBIfam" id="TIGR01443">
    <property type="entry name" value="intein_Cterm"/>
    <property type="match status" value="1"/>
</dbReference>
<feature type="region of interest" description="Disordered" evidence="1">
    <location>
        <begin position="424"/>
        <end position="446"/>
    </location>
</feature>
<dbReference type="InterPro" id="IPR005506">
    <property type="entry name" value="DUF312_ALF"/>
</dbReference>
<dbReference type="Pfam" id="PF03752">
    <property type="entry name" value="ALF"/>
    <property type="match status" value="7"/>
</dbReference>
<dbReference type="Pfam" id="PF07591">
    <property type="entry name" value="PT-HINT"/>
    <property type="match status" value="1"/>
</dbReference>
<name>A0A8G1UAE6_9ACTN</name>
<dbReference type="InterPro" id="IPR003587">
    <property type="entry name" value="Hint_dom_N"/>
</dbReference>
<dbReference type="PANTHER" id="PTHR23242:SF9">
    <property type="entry name" value="TRANSCRIPTION FACTOR HOXA13"/>
    <property type="match status" value="1"/>
</dbReference>
<evidence type="ECO:0000256" key="2">
    <source>
        <dbReference type="SAM" id="SignalP"/>
    </source>
</evidence>
<evidence type="ECO:0000313" key="5">
    <source>
        <dbReference type="Proteomes" id="UP000267408"/>
    </source>
</evidence>
<feature type="compositionally biased region" description="Basic and acidic residues" evidence="1">
    <location>
        <begin position="263"/>
        <end position="275"/>
    </location>
</feature>
<dbReference type="OrthoDB" id="4499611at2"/>
<dbReference type="Proteomes" id="UP000267408">
    <property type="component" value="Unassembled WGS sequence"/>
</dbReference>
<feature type="region of interest" description="Disordered" evidence="1">
    <location>
        <begin position="262"/>
        <end position="282"/>
    </location>
</feature>
<dbReference type="SUPFAM" id="SSF51294">
    <property type="entry name" value="Hedgehog/intein (Hint) domain"/>
    <property type="match status" value="1"/>
</dbReference>
<evidence type="ECO:0000313" key="4">
    <source>
        <dbReference type="EMBL" id="ROR35811.1"/>
    </source>
</evidence>
<feature type="signal peptide" evidence="2">
    <location>
        <begin position="1"/>
        <end position="21"/>
    </location>
</feature>
<dbReference type="SMART" id="SM00306">
    <property type="entry name" value="HintN"/>
    <property type="match status" value="1"/>
</dbReference>
<keyword evidence="2" id="KW-0732">Signal</keyword>
<organism evidence="4 5">
    <name type="scientific">Kitasatospora cineracea</name>
    <dbReference type="NCBI Taxonomy" id="88074"/>
    <lineage>
        <taxon>Bacteria</taxon>
        <taxon>Bacillati</taxon>
        <taxon>Actinomycetota</taxon>
        <taxon>Actinomycetes</taxon>
        <taxon>Kitasatosporales</taxon>
        <taxon>Streptomycetaceae</taxon>
        <taxon>Kitasatospora</taxon>
    </lineage>
</organism>
<dbReference type="CDD" id="cd20745">
    <property type="entry name" value="FIX_RhsA_AHH_HNH-like"/>
    <property type="match status" value="1"/>
</dbReference>
<dbReference type="RefSeq" id="WP_123563970.1">
    <property type="nucleotide sequence ID" value="NZ_RJVJ01000003.1"/>
</dbReference>
<reference evidence="4 5" key="1">
    <citation type="submission" date="2018-11" db="EMBL/GenBank/DDBJ databases">
        <title>Sequencing the genomes of 1000 actinobacteria strains.</title>
        <authorList>
            <person name="Klenk H.-P."/>
        </authorList>
    </citation>
    <scope>NUCLEOTIDE SEQUENCE [LARGE SCALE GENOMIC DNA]</scope>
    <source>
        <strain evidence="4 5">DSM 44780</strain>
    </source>
</reference>
<dbReference type="InterPro" id="IPR036844">
    <property type="entry name" value="Hint_dom_sf"/>
</dbReference>
<feature type="chain" id="PRO_5038381911" evidence="2">
    <location>
        <begin position="22"/>
        <end position="1384"/>
    </location>
</feature>
<dbReference type="PANTHER" id="PTHR23242">
    <property type="entry name" value="TRANSCRIPTION FACTOR HOXA13"/>
    <property type="match status" value="1"/>
</dbReference>
<dbReference type="Gene3D" id="2.170.16.10">
    <property type="entry name" value="Hedgehog/Intein (Hint) domain"/>
    <property type="match status" value="1"/>
</dbReference>
<gene>
    <name evidence="4" type="ORF">EDD39_7475</name>
</gene>
<dbReference type="CDD" id="cd00081">
    <property type="entry name" value="Hint"/>
    <property type="match status" value="1"/>
</dbReference>
<dbReference type="InterPro" id="IPR032724">
    <property type="entry name" value="SCP1.201-like"/>
</dbReference>
<sequence>MVRWLCRGVLPLALMVSLVSATPVAADTAPTGPVLTDRGRVLQAWKDGGTSVQAAAEEALTGGGDKVAAFLVQDGEWAKAEAKDNEQALLQIVVTGGPALRKAAAAALDSHDKAAVAAFLDQGWKAPLAQDQRVRVSQLVETGGPATKAAGLKALDGSIDDVGEFLTHTQDVTRESDARVRVSQLVETGGPATKQAGMLALEGSLDDITEFLAVGQHIAAARDREYADVAQLAQQAKETSDQAEREKDAALEAADQAVTGARLAREAAEKARSEAEAAQGDSAKAAAAAKRAAEAGRQAAVAAKAAITAAQAANTASRLAAAAAQQAASAAAGADQAAGRALTWAAQGKVDEQAAKAAEQAAGRAQYAADAADRAAGAAVGARDAARAAFGALNDLALTTLAANQANDYANAAGAYSEEAKQAAVSSQRHAAEAQRSANKAADLADQSATAAREAAAAARSAATHAANAAEAARNSTLHAGNATNAAQRATAHAASAAEAANSATAAVNKAVQVHQLALASEQEEREARKATGTNQARDLKAAFDLSVIEADKAKTQALALDQTAAQLAAQAAQAGADTATVVANGRKMALAALKTRGSWSKSAAEYALTGSDQAVIDYVRSGWTASLHQDEILQAEQLADNSEFAAVRTAATNALTTNDPAQVHTFLTTGRHQVALDEYRVKTSQILETGGPALKTAAQAALEANTADALTTFLTRGQYTAKAADDQVKISQLLETGGDGGGEEVKLAAAIAIESPSPAKTDFLTTGRYRAKQQDDLTRAHEATITNTINTASQTAALAQQNAALAAKAAADANNAADQANQAAADANKYANAAAGYATDAQKSATAADTSATQARTSAAQAKQAAAQAHASAVAAQDSALRAAGSATAARGSADIAYAAVAAARQSAENAHQSSENAAAISDAAQTQAIAEADRIAQEEKAYWTYMELQQQAEESGVDWNDVLNGMLAFQKYFGTSLNPADYTSYDRFADMMHTKLDIIGLVPGVGEAADLINCLWTGGEYLADYASGVDFGLSCFSMIPIAGWASAGAKFIKKFGKKALDGVEAAWGWLTGAKKAAKFVAKACLRNSFPAGTLVLMGDGTTKPIEQIQAGDTVQAADPQTGQSGPHRVEATIYTPDDLDFTELALAAPDKGQQSAVTATDHHPFWVQNTTQWTDAADIRPGDTLRTDTGATAQVASIRHWTALQPAYNLTVADLHTYYVLAGTTPLLTHNSPSDICLTKIREIAESLPVRPNHEGATTGQVIRIDGDEVTRLGGTMPSGSDQNLMEISKFLEKTGKYQVGSTGRIEVATHLETRLAWWMRKQGVTVRDIVINNADGVCDAARGCRLAVPDILPSGSVINVWYIDRQGVLQGPFSLKGAAAN</sequence>
<protein>
    <submittedName>
        <fullName evidence="4">Intein</fullName>
    </submittedName>
</protein>
<accession>A0A8G1UAE6</accession>
<feature type="domain" description="Hint" evidence="3">
    <location>
        <begin position="1088"/>
        <end position="1191"/>
    </location>
</feature>
<comment type="caution">
    <text evidence="4">The sequence shown here is derived from an EMBL/GenBank/DDBJ whole genome shotgun (WGS) entry which is preliminary data.</text>
</comment>
<evidence type="ECO:0000256" key="1">
    <source>
        <dbReference type="SAM" id="MobiDB-lite"/>
    </source>
</evidence>
<dbReference type="Pfam" id="PF14428">
    <property type="entry name" value="DddA-like"/>
    <property type="match status" value="1"/>
</dbReference>
<dbReference type="InterPro" id="IPR030934">
    <property type="entry name" value="Intein_C"/>
</dbReference>
<dbReference type="EMBL" id="RJVJ01000003">
    <property type="protein sequence ID" value="ROR35811.1"/>
    <property type="molecule type" value="Genomic_DNA"/>
</dbReference>